<protein>
    <submittedName>
        <fullName evidence="1">Uncharacterized protein</fullName>
    </submittedName>
</protein>
<keyword evidence="2" id="KW-1185">Reference proteome</keyword>
<dbReference type="EMBL" id="JAULSO010000001">
    <property type="protein sequence ID" value="KAK3693889.1"/>
    <property type="molecule type" value="Genomic_DNA"/>
</dbReference>
<comment type="caution">
    <text evidence="1">The sequence shown here is derived from an EMBL/GenBank/DDBJ whole genome shotgun (WGS) entry which is preliminary data.</text>
</comment>
<gene>
    <name evidence="1" type="ORF">B0T22DRAFT_451103</name>
</gene>
<dbReference type="AlphaFoldDB" id="A0AAE0XI68"/>
<reference evidence="1" key="2">
    <citation type="submission" date="2023-06" db="EMBL/GenBank/DDBJ databases">
        <authorList>
            <consortium name="Lawrence Berkeley National Laboratory"/>
            <person name="Haridas S."/>
            <person name="Hensen N."/>
            <person name="Bonometti L."/>
            <person name="Westerberg I."/>
            <person name="Brannstrom I.O."/>
            <person name="Guillou S."/>
            <person name="Cros-Aarteil S."/>
            <person name="Calhoun S."/>
            <person name="Kuo A."/>
            <person name="Mondo S."/>
            <person name="Pangilinan J."/>
            <person name="Riley R."/>
            <person name="Labutti K."/>
            <person name="Andreopoulos B."/>
            <person name="Lipzen A."/>
            <person name="Chen C."/>
            <person name="Yanf M."/>
            <person name="Daum C."/>
            <person name="Ng V."/>
            <person name="Clum A."/>
            <person name="Steindorff A."/>
            <person name="Ohm R."/>
            <person name="Martin F."/>
            <person name="Silar P."/>
            <person name="Natvig D."/>
            <person name="Lalanne C."/>
            <person name="Gautier V."/>
            <person name="Ament-Velasquez S.L."/>
            <person name="Kruys A."/>
            <person name="Hutchinson M.I."/>
            <person name="Powell A.J."/>
            <person name="Barry K."/>
            <person name="Miller A.N."/>
            <person name="Grigoriev I.V."/>
            <person name="Debuchy R."/>
            <person name="Gladieux P."/>
            <person name="Thoren M.H."/>
            <person name="Johannesson H."/>
        </authorList>
    </citation>
    <scope>NUCLEOTIDE SEQUENCE</scope>
    <source>
        <strain evidence="1">CBS 314.62</strain>
    </source>
</reference>
<accession>A0AAE0XI68</accession>
<dbReference type="Proteomes" id="UP001270362">
    <property type="component" value="Unassembled WGS sequence"/>
</dbReference>
<evidence type="ECO:0000313" key="1">
    <source>
        <dbReference type="EMBL" id="KAK3693889.1"/>
    </source>
</evidence>
<organism evidence="1 2">
    <name type="scientific">Podospora appendiculata</name>
    <dbReference type="NCBI Taxonomy" id="314037"/>
    <lineage>
        <taxon>Eukaryota</taxon>
        <taxon>Fungi</taxon>
        <taxon>Dikarya</taxon>
        <taxon>Ascomycota</taxon>
        <taxon>Pezizomycotina</taxon>
        <taxon>Sordariomycetes</taxon>
        <taxon>Sordariomycetidae</taxon>
        <taxon>Sordariales</taxon>
        <taxon>Podosporaceae</taxon>
        <taxon>Podospora</taxon>
    </lineage>
</organism>
<name>A0AAE0XI68_9PEZI</name>
<proteinExistence type="predicted"/>
<sequence>MFFLFICVRACLFAGRLVRCLVLAWGLSRMHAWRGWTALHEGGGGGITRVGCHSCWRESGLSCPGVDMMDMKCNAASYGGLNRWIDGAQ</sequence>
<reference evidence="1" key="1">
    <citation type="journal article" date="2023" name="Mol. Phylogenet. Evol.">
        <title>Genome-scale phylogeny and comparative genomics of the fungal order Sordariales.</title>
        <authorList>
            <person name="Hensen N."/>
            <person name="Bonometti L."/>
            <person name="Westerberg I."/>
            <person name="Brannstrom I.O."/>
            <person name="Guillou S."/>
            <person name="Cros-Aarteil S."/>
            <person name="Calhoun S."/>
            <person name="Haridas S."/>
            <person name="Kuo A."/>
            <person name="Mondo S."/>
            <person name="Pangilinan J."/>
            <person name="Riley R."/>
            <person name="LaButti K."/>
            <person name="Andreopoulos B."/>
            <person name="Lipzen A."/>
            <person name="Chen C."/>
            <person name="Yan M."/>
            <person name="Daum C."/>
            <person name="Ng V."/>
            <person name="Clum A."/>
            <person name="Steindorff A."/>
            <person name="Ohm R.A."/>
            <person name="Martin F."/>
            <person name="Silar P."/>
            <person name="Natvig D.O."/>
            <person name="Lalanne C."/>
            <person name="Gautier V."/>
            <person name="Ament-Velasquez S.L."/>
            <person name="Kruys A."/>
            <person name="Hutchinson M.I."/>
            <person name="Powell A.J."/>
            <person name="Barry K."/>
            <person name="Miller A.N."/>
            <person name="Grigoriev I.V."/>
            <person name="Debuchy R."/>
            <person name="Gladieux P."/>
            <person name="Hiltunen Thoren M."/>
            <person name="Johannesson H."/>
        </authorList>
    </citation>
    <scope>NUCLEOTIDE SEQUENCE</scope>
    <source>
        <strain evidence="1">CBS 314.62</strain>
    </source>
</reference>
<evidence type="ECO:0000313" key="2">
    <source>
        <dbReference type="Proteomes" id="UP001270362"/>
    </source>
</evidence>